<feature type="domain" description="AB hydrolase-1" evidence="1">
    <location>
        <begin position="249"/>
        <end position="388"/>
    </location>
</feature>
<dbReference type="OMA" id="THCTQLP"/>
<accession>A0A090LBS9</accession>
<dbReference type="RefSeq" id="XP_024506406.1">
    <property type="nucleotide sequence ID" value="XM_024652872.1"/>
</dbReference>
<feature type="domain" description="Phosphatidylserine Lipase ABHD16 N-terminal" evidence="2">
    <location>
        <begin position="15"/>
        <end position="132"/>
    </location>
</feature>
<reference evidence="5" key="2">
    <citation type="submission" date="2020-12" db="UniProtKB">
        <authorList>
            <consortium name="WormBaseParasite"/>
        </authorList>
    </citation>
    <scope>IDENTIFICATION</scope>
</reference>
<sequence length="498" mass="57352">MKKNFFITEMWQYLKTVLFGPRLYAIFANPDYYYNSNIFENIGNHILSNLRGLKYTCMALWPVILIVAINNNLINTTSLPYLFRVLTICYLFGYSSRFVGRVMNKEYGVFVEELTNSLNKKTFKVYEKYDFEISKGPITFDNSLTNMANQRKMFDNVGKDEIPDWGIFNIVRDALSYVAVHSFGKRLLYPGQVALLQYFFQPTFLNARKDYFLVHKAKRMVLLTPENDIIDSIFFDRRNTNDSNGKYLVICSEGNAGFYEVGLVNGVHPLGYSVMGWNTPGFVESIGETYPHRIAAAIDTVFQNALAQGFREEDIIVYGWSIGGYPSTWLAANYPKIKHLVLDATFDDVLPLARLRMPEILEGAVVHAIRTYLNLPVSTQLEHYKGEVTIIRRLRDEMIITNPLGTYSEKTASNRANNLLKKLILSRHFDIFQNRPELVKYIDIWLALDEISRISLHDDDSQIEEIYKICSKYFVDVDLGHNDPLGSNVFKLIIESSN</sequence>
<gene>
    <name evidence="3 5 6" type="ORF">SRAE_2000187100</name>
</gene>
<dbReference type="WormBase" id="SRAE_2000187100">
    <property type="protein sequence ID" value="SRP02660"/>
    <property type="gene ID" value="WBGene00262077"/>
</dbReference>
<dbReference type="InterPro" id="IPR054518">
    <property type="entry name" value="ABHD16_N"/>
</dbReference>
<dbReference type="OrthoDB" id="6412627at2759"/>
<evidence type="ECO:0000313" key="6">
    <source>
        <dbReference type="WormBase" id="SRAE_2000187100"/>
    </source>
</evidence>
<dbReference type="Gene3D" id="3.40.50.1820">
    <property type="entry name" value="alpha/beta hydrolase"/>
    <property type="match status" value="1"/>
</dbReference>
<dbReference type="SUPFAM" id="SSF53474">
    <property type="entry name" value="alpha/beta-Hydrolases"/>
    <property type="match status" value="1"/>
</dbReference>
<reference evidence="3 4" key="1">
    <citation type="submission" date="2014-09" db="EMBL/GenBank/DDBJ databases">
        <authorList>
            <person name="Martin A.A."/>
        </authorList>
    </citation>
    <scope>NUCLEOTIDE SEQUENCE</scope>
    <source>
        <strain evidence="4">ED321</strain>
        <strain evidence="3">ED321 Heterogonic</strain>
    </source>
</reference>
<dbReference type="InterPro" id="IPR029058">
    <property type="entry name" value="AB_hydrolase_fold"/>
</dbReference>
<name>A0A090LBS9_STRRB</name>
<proteinExistence type="predicted"/>
<dbReference type="AlphaFoldDB" id="A0A090LBS9"/>
<dbReference type="GO" id="GO:0006660">
    <property type="term" value="P:phosphatidylserine catabolic process"/>
    <property type="evidence" value="ECO:0007669"/>
    <property type="project" value="TreeGrafter"/>
</dbReference>
<protein>
    <submittedName>
        <fullName evidence="5">AB hydrolase-1 domain-containing protein</fullName>
    </submittedName>
</protein>
<evidence type="ECO:0000259" key="2">
    <source>
        <dbReference type="Pfam" id="PF22990"/>
    </source>
</evidence>
<organism evidence="3">
    <name type="scientific">Strongyloides ratti</name>
    <name type="common">Parasitic roundworm</name>
    <dbReference type="NCBI Taxonomy" id="34506"/>
    <lineage>
        <taxon>Eukaryota</taxon>
        <taxon>Metazoa</taxon>
        <taxon>Ecdysozoa</taxon>
        <taxon>Nematoda</taxon>
        <taxon>Chromadorea</taxon>
        <taxon>Rhabditida</taxon>
        <taxon>Tylenchina</taxon>
        <taxon>Panagrolaimomorpha</taxon>
        <taxon>Strongyloidoidea</taxon>
        <taxon>Strongyloididae</taxon>
        <taxon>Strongyloides</taxon>
    </lineage>
</organism>
<dbReference type="WBParaSite" id="SRAE_2000187100.1">
    <property type="protein sequence ID" value="SRAE_2000187100.1"/>
    <property type="gene ID" value="WBGene00262077"/>
</dbReference>
<dbReference type="GO" id="GO:0052651">
    <property type="term" value="P:monoacylglycerol catabolic process"/>
    <property type="evidence" value="ECO:0007669"/>
    <property type="project" value="TreeGrafter"/>
</dbReference>
<dbReference type="Pfam" id="PF22990">
    <property type="entry name" value="ABHD16_N"/>
    <property type="match status" value="1"/>
</dbReference>
<evidence type="ECO:0000259" key="1">
    <source>
        <dbReference type="Pfam" id="PF00561"/>
    </source>
</evidence>
<dbReference type="Pfam" id="PF00561">
    <property type="entry name" value="Abhydrolase_1"/>
    <property type="match status" value="1"/>
</dbReference>
<evidence type="ECO:0000313" key="3">
    <source>
        <dbReference type="EMBL" id="CEF67206.1"/>
    </source>
</evidence>
<dbReference type="PANTHER" id="PTHR12277:SF72">
    <property type="entry name" value="BAT5L PROTEIN"/>
    <property type="match status" value="1"/>
</dbReference>
<evidence type="ECO:0000313" key="5">
    <source>
        <dbReference type="WBParaSite" id="SRAE_2000187100.1"/>
    </source>
</evidence>
<keyword evidence="4" id="KW-1185">Reference proteome</keyword>
<dbReference type="GO" id="GO:0047372">
    <property type="term" value="F:monoacylglycerol lipase activity"/>
    <property type="evidence" value="ECO:0007669"/>
    <property type="project" value="TreeGrafter"/>
</dbReference>
<dbReference type="CTD" id="36379571"/>
<dbReference type="GeneID" id="36379571"/>
<dbReference type="InterPro" id="IPR000073">
    <property type="entry name" value="AB_hydrolase_1"/>
</dbReference>
<dbReference type="Proteomes" id="UP000035682">
    <property type="component" value="Unplaced"/>
</dbReference>
<dbReference type="GO" id="GO:0004620">
    <property type="term" value="F:phospholipase activity"/>
    <property type="evidence" value="ECO:0007669"/>
    <property type="project" value="TreeGrafter"/>
</dbReference>
<dbReference type="EMBL" id="LN609529">
    <property type="protein sequence ID" value="CEF67206.1"/>
    <property type="molecule type" value="Genomic_DNA"/>
</dbReference>
<dbReference type="PANTHER" id="PTHR12277">
    <property type="entry name" value="ALPHA/BETA HYDROLASE DOMAIN-CONTAINING PROTEIN"/>
    <property type="match status" value="1"/>
</dbReference>
<evidence type="ECO:0000313" key="4">
    <source>
        <dbReference type="Proteomes" id="UP000035682"/>
    </source>
</evidence>
<dbReference type="STRING" id="34506.A0A090LBS9"/>
<dbReference type="GO" id="GO:0012505">
    <property type="term" value="C:endomembrane system"/>
    <property type="evidence" value="ECO:0007669"/>
    <property type="project" value="TreeGrafter"/>
</dbReference>